<evidence type="ECO:0000256" key="3">
    <source>
        <dbReference type="ARBA" id="ARBA00022475"/>
    </source>
</evidence>
<reference evidence="9 10" key="1">
    <citation type="submission" date="2024-02" db="EMBL/GenBank/DDBJ databases">
        <title>Seven novel Bacillus-like species.</title>
        <authorList>
            <person name="Liu G."/>
        </authorList>
    </citation>
    <scope>NUCLEOTIDE SEQUENCE [LARGE SCALE GENOMIC DNA]</scope>
    <source>
        <strain evidence="9 10">FJAT-52991</strain>
    </source>
</reference>
<feature type="domain" description="Major facilitator superfamily (MFS) profile" evidence="8">
    <location>
        <begin position="13"/>
        <end position="395"/>
    </location>
</feature>
<dbReference type="Gene3D" id="1.20.1250.20">
    <property type="entry name" value="MFS general substrate transporter like domains"/>
    <property type="match status" value="1"/>
</dbReference>
<dbReference type="PANTHER" id="PTHR23517:SF2">
    <property type="entry name" value="MULTIDRUG RESISTANCE PROTEIN MDTH"/>
    <property type="match status" value="1"/>
</dbReference>
<feature type="transmembrane region" description="Helical" evidence="7">
    <location>
        <begin position="278"/>
        <end position="295"/>
    </location>
</feature>
<accession>A0ABZ2N8N5</accession>
<dbReference type="SUPFAM" id="SSF103473">
    <property type="entry name" value="MFS general substrate transporter"/>
    <property type="match status" value="1"/>
</dbReference>
<sequence>MAAFGGWKQSGFHLKVLLAGVLLSHLGTYMVVPLLPIFLKVEKGMTIAEIGIILAMSPFTYQVSSLLSGWLADRIGRRGVMAVGAWLNGAAIAGFALFDTFWLLISMGLLSGLGVGLNTPSTKATIAALAAEEDNKTTAFSLRGVAANVGIALAGLLTYFVLGGAFTLIFYTAAGLYMLSGFISLFMLPKGCGDQPCETVPLKEYLEVFKNKAFVVFSLVSIFIWALYTQLALSLPLRAEDILPEPSVVSLIWTVNAVIVVVLQTPMSRWFIEKTHPMYVLAVGVLFIGAGLGSIYFSTNFYWLLGSGAIFIIGEMLILPTMDATVSRLGTAKLIGVFFGITNFVSGVGEGIGKFAGGQLLRLGTTSSIPWLTFAIAGVVISSLLVALRFWPPLQFSMLRKEKERRKTTAASFWHGIFGKRSPVK</sequence>
<feature type="transmembrane region" description="Helical" evidence="7">
    <location>
        <begin position="209"/>
        <end position="228"/>
    </location>
</feature>
<feature type="transmembrane region" description="Helical" evidence="7">
    <location>
        <begin position="369"/>
        <end position="391"/>
    </location>
</feature>
<dbReference type="InterPro" id="IPR005829">
    <property type="entry name" value="Sugar_transporter_CS"/>
</dbReference>
<dbReference type="Proteomes" id="UP001387364">
    <property type="component" value="Chromosome"/>
</dbReference>
<dbReference type="InterPro" id="IPR020846">
    <property type="entry name" value="MFS_dom"/>
</dbReference>
<keyword evidence="10" id="KW-1185">Reference proteome</keyword>
<dbReference type="PROSITE" id="PS50850">
    <property type="entry name" value="MFS"/>
    <property type="match status" value="1"/>
</dbReference>
<dbReference type="EMBL" id="CP147404">
    <property type="protein sequence ID" value="WXB93665.1"/>
    <property type="molecule type" value="Genomic_DNA"/>
</dbReference>
<dbReference type="PANTHER" id="PTHR23517">
    <property type="entry name" value="RESISTANCE PROTEIN MDTM, PUTATIVE-RELATED-RELATED"/>
    <property type="match status" value="1"/>
</dbReference>
<evidence type="ECO:0000256" key="4">
    <source>
        <dbReference type="ARBA" id="ARBA00022692"/>
    </source>
</evidence>
<evidence type="ECO:0000313" key="10">
    <source>
        <dbReference type="Proteomes" id="UP001387364"/>
    </source>
</evidence>
<proteinExistence type="predicted"/>
<evidence type="ECO:0000256" key="1">
    <source>
        <dbReference type="ARBA" id="ARBA00004651"/>
    </source>
</evidence>
<feature type="transmembrane region" description="Helical" evidence="7">
    <location>
        <begin position="331"/>
        <end position="349"/>
    </location>
</feature>
<feature type="transmembrane region" description="Helical" evidence="7">
    <location>
        <begin position="12"/>
        <end position="38"/>
    </location>
</feature>
<feature type="transmembrane region" description="Helical" evidence="7">
    <location>
        <begin position="248"/>
        <end position="266"/>
    </location>
</feature>
<evidence type="ECO:0000256" key="6">
    <source>
        <dbReference type="ARBA" id="ARBA00023136"/>
    </source>
</evidence>
<dbReference type="InterPro" id="IPR036259">
    <property type="entry name" value="MFS_trans_sf"/>
</dbReference>
<evidence type="ECO:0000256" key="2">
    <source>
        <dbReference type="ARBA" id="ARBA00022448"/>
    </source>
</evidence>
<feature type="transmembrane region" description="Helical" evidence="7">
    <location>
        <begin position="50"/>
        <end position="72"/>
    </location>
</feature>
<feature type="transmembrane region" description="Helical" evidence="7">
    <location>
        <begin position="101"/>
        <end position="119"/>
    </location>
</feature>
<gene>
    <name evidence="9" type="ORF">WDJ61_03170</name>
</gene>
<dbReference type="Pfam" id="PF07690">
    <property type="entry name" value="MFS_1"/>
    <property type="match status" value="1"/>
</dbReference>
<dbReference type="RefSeq" id="WP_338753084.1">
    <property type="nucleotide sequence ID" value="NZ_CP147404.1"/>
</dbReference>
<keyword evidence="3" id="KW-1003">Cell membrane</keyword>
<keyword evidence="4 7" id="KW-0812">Transmembrane</keyword>
<feature type="transmembrane region" description="Helical" evidence="7">
    <location>
        <begin position="79"/>
        <end position="95"/>
    </location>
</feature>
<protein>
    <submittedName>
        <fullName evidence="9">MFS transporter</fullName>
    </submittedName>
</protein>
<keyword evidence="5 7" id="KW-1133">Transmembrane helix</keyword>
<name>A0ABZ2N8N5_9BACI</name>
<feature type="transmembrane region" description="Helical" evidence="7">
    <location>
        <begin position="168"/>
        <end position="188"/>
    </location>
</feature>
<evidence type="ECO:0000313" key="9">
    <source>
        <dbReference type="EMBL" id="WXB93665.1"/>
    </source>
</evidence>
<keyword evidence="6 7" id="KW-0472">Membrane</keyword>
<organism evidence="9 10">
    <name type="scientific">Bacillus kandeliae</name>
    <dbReference type="NCBI Taxonomy" id="3129297"/>
    <lineage>
        <taxon>Bacteria</taxon>
        <taxon>Bacillati</taxon>
        <taxon>Bacillota</taxon>
        <taxon>Bacilli</taxon>
        <taxon>Bacillales</taxon>
        <taxon>Bacillaceae</taxon>
        <taxon>Bacillus</taxon>
    </lineage>
</organism>
<evidence type="ECO:0000256" key="7">
    <source>
        <dbReference type="SAM" id="Phobius"/>
    </source>
</evidence>
<dbReference type="PROSITE" id="PS00216">
    <property type="entry name" value="SUGAR_TRANSPORT_1"/>
    <property type="match status" value="1"/>
</dbReference>
<keyword evidence="2" id="KW-0813">Transport</keyword>
<evidence type="ECO:0000259" key="8">
    <source>
        <dbReference type="PROSITE" id="PS50850"/>
    </source>
</evidence>
<comment type="subcellular location">
    <subcellularLocation>
        <location evidence="1">Cell membrane</location>
        <topology evidence="1">Multi-pass membrane protein</topology>
    </subcellularLocation>
</comment>
<dbReference type="InterPro" id="IPR050171">
    <property type="entry name" value="MFS_Transporters"/>
</dbReference>
<dbReference type="InterPro" id="IPR011701">
    <property type="entry name" value="MFS"/>
</dbReference>
<feature type="transmembrane region" description="Helical" evidence="7">
    <location>
        <begin position="140"/>
        <end position="162"/>
    </location>
</feature>
<evidence type="ECO:0000256" key="5">
    <source>
        <dbReference type="ARBA" id="ARBA00022989"/>
    </source>
</evidence>
<feature type="transmembrane region" description="Helical" evidence="7">
    <location>
        <begin position="301"/>
        <end position="319"/>
    </location>
</feature>